<organism evidence="4 5">
    <name type="scientific">Priestia taiwanensis</name>
    <dbReference type="NCBI Taxonomy" id="1347902"/>
    <lineage>
        <taxon>Bacteria</taxon>
        <taxon>Bacillati</taxon>
        <taxon>Bacillota</taxon>
        <taxon>Bacilli</taxon>
        <taxon>Bacillales</taxon>
        <taxon>Bacillaceae</taxon>
        <taxon>Priestia</taxon>
    </lineage>
</organism>
<proteinExistence type="predicted"/>
<dbReference type="InterPro" id="IPR012902">
    <property type="entry name" value="N_methyl_site"/>
</dbReference>
<keyword evidence="3" id="KW-0472">Membrane</keyword>
<evidence type="ECO:0000256" key="1">
    <source>
        <dbReference type="ARBA" id="ARBA00004241"/>
    </source>
</evidence>
<dbReference type="AlphaFoldDB" id="A0A917AWH7"/>
<keyword evidence="5" id="KW-1185">Reference proteome</keyword>
<sequence>MRHIQNQKGLTLIELLAAMAILLTTCGLFFSIFISVFQTNDRIQQKITAQQEANYIVSALTKMHQESQEYVINQPSPSEIELKDTKHPMNAVKLGNTGYEYSFMITPANSKETKNIFMNEKVTLTGPDAQTHLHVSLTVTNKENNKDTFTIVTTISRMTKAPD</sequence>
<evidence type="ECO:0000256" key="3">
    <source>
        <dbReference type="SAM" id="Phobius"/>
    </source>
</evidence>
<evidence type="ECO:0000313" key="4">
    <source>
        <dbReference type="EMBL" id="GGE75808.1"/>
    </source>
</evidence>
<dbReference type="GO" id="GO:0009986">
    <property type="term" value="C:cell surface"/>
    <property type="evidence" value="ECO:0007669"/>
    <property type="project" value="UniProtKB-SubCell"/>
</dbReference>
<name>A0A917AWH7_9BACI</name>
<dbReference type="RefSeq" id="WP_188389009.1">
    <property type="nucleotide sequence ID" value="NZ_BMFK01000002.1"/>
</dbReference>
<keyword evidence="3" id="KW-1133">Transmembrane helix</keyword>
<dbReference type="Proteomes" id="UP000605259">
    <property type="component" value="Unassembled WGS sequence"/>
</dbReference>
<dbReference type="EMBL" id="BMFK01000002">
    <property type="protein sequence ID" value="GGE75808.1"/>
    <property type="molecule type" value="Genomic_DNA"/>
</dbReference>
<dbReference type="GO" id="GO:0030420">
    <property type="term" value="P:establishment of competence for transformation"/>
    <property type="evidence" value="ECO:0007669"/>
    <property type="project" value="UniProtKB-KW"/>
</dbReference>
<comment type="caution">
    <text evidence="4">The sequence shown here is derived from an EMBL/GenBank/DDBJ whole genome shotgun (WGS) entry which is preliminary data.</text>
</comment>
<dbReference type="NCBIfam" id="TIGR02532">
    <property type="entry name" value="IV_pilin_GFxxxE"/>
    <property type="match status" value="1"/>
</dbReference>
<accession>A0A917AWH7</accession>
<keyword evidence="3" id="KW-0812">Transmembrane</keyword>
<reference evidence="4" key="1">
    <citation type="journal article" date="2014" name="Int. J. Syst. Evol. Microbiol.">
        <title>Complete genome sequence of Corynebacterium casei LMG S-19264T (=DSM 44701T), isolated from a smear-ripened cheese.</title>
        <authorList>
            <consortium name="US DOE Joint Genome Institute (JGI-PGF)"/>
            <person name="Walter F."/>
            <person name="Albersmeier A."/>
            <person name="Kalinowski J."/>
            <person name="Ruckert C."/>
        </authorList>
    </citation>
    <scope>NUCLEOTIDE SEQUENCE</scope>
    <source>
        <strain evidence="4">CGMCC 1.12698</strain>
    </source>
</reference>
<evidence type="ECO:0000256" key="2">
    <source>
        <dbReference type="ARBA" id="ARBA00023287"/>
    </source>
</evidence>
<gene>
    <name evidence="4" type="ORF">GCM10007140_26990</name>
</gene>
<comment type="subcellular location">
    <subcellularLocation>
        <location evidence="1">Cell surface</location>
    </subcellularLocation>
</comment>
<dbReference type="Pfam" id="PF07963">
    <property type="entry name" value="N_methyl"/>
    <property type="match status" value="1"/>
</dbReference>
<keyword evidence="2" id="KW-0178">Competence</keyword>
<protein>
    <submittedName>
        <fullName evidence="4">Uncharacterized protein</fullName>
    </submittedName>
</protein>
<reference evidence="4" key="2">
    <citation type="submission" date="2020-09" db="EMBL/GenBank/DDBJ databases">
        <authorList>
            <person name="Sun Q."/>
            <person name="Zhou Y."/>
        </authorList>
    </citation>
    <scope>NUCLEOTIDE SEQUENCE</scope>
    <source>
        <strain evidence="4">CGMCC 1.12698</strain>
    </source>
</reference>
<feature type="transmembrane region" description="Helical" evidence="3">
    <location>
        <begin position="12"/>
        <end position="37"/>
    </location>
</feature>
<evidence type="ECO:0000313" key="5">
    <source>
        <dbReference type="Proteomes" id="UP000605259"/>
    </source>
</evidence>